<evidence type="ECO:0000313" key="1">
    <source>
        <dbReference type="EMBL" id="MFJ1340264.1"/>
    </source>
</evidence>
<keyword evidence="2" id="KW-1185">Reference proteome</keyword>
<dbReference type="Proteomes" id="UP001615411">
    <property type="component" value="Unassembled WGS sequence"/>
</dbReference>
<reference evidence="1" key="1">
    <citation type="submission" date="2024-10" db="EMBL/GenBank/DDBJ databases">
        <title>Aeromonas and Pseudomonas from the Cagarras Archipelago, Rio de Janeiro, Brazil.</title>
        <authorList>
            <person name="Canellas A.L.B."/>
            <person name="Laport M.S."/>
        </authorList>
    </citation>
    <scope>NUCLEOTIDE SEQUENCE</scope>
    <source>
        <strain evidence="1">ACP-7</strain>
    </source>
</reference>
<organism evidence="1 2">
    <name type="scientific">Pseudomonas caricapapayae</name>
    <dbReference type="NCBI Taxonomy" id="46678"/>
    <lineage>
        <taxon>Bacteria</taxon>
        <taxon>Pseudomonadati</taxon>
        <taxon>Pseudomonadota</taxon>
        <taxon>Gammaproteobacteria</taxon>
        <taxon>Pseudomonadales</taxon>
        <taxon>Pseudomonadaceae</taxon>
        <taxon>Pseudomonas</taxon>
    </lineage>
</organism>
<evidence type="ECO:0000313" key="2">
    <source>
        <dbReference type="Proteomes" id="UP001615411"/>
    </source>
</evidence>
<sequence length="433" mass="47319">MKALVLFLVLFSASLLAAEPQLRVRAQLLPADSAVVGETVQLQLDVLTDTWFTSAPQLPELNLPGALVTPPGDHSEHLTERLDGTAFFGIRFLFQITLQQAGDLHIPALTVSASPGNAQAPLSASSQPLTLHAQLPAGVAAGQQVLVARQVSLSQQTSPSVATLKVGDSLTRSVTLKADGALSLMLPAIPLDEVAGLSRYLKTPQVTALDDGRGHPLGGQRIDSASYRIEKPGHYQLPALHVQWWSSQDKTLHSAQLPAISFTASASPAYQPPFSVREDLQRLGQQTRLHLSRHWLTAALVLALLALVSVLVRRHGGQWHAAWQRWQAERKARQQASAAYAWQQVPGQLRQRPAQLTALYLWWRRSQGRLRLGNTGDELLRQYYGGQGASDATSETLIPRLNILHQQTTAHSHAASRTHSLRPLNPKHHKELP</sequence>
<dbReference type="EMBL" id="JBIUGF010000070">
    <property type="protein sequence ID" value="MFJ1340264.1"/>
    <property type="molecule type" value="Genomic_DNA"/>
</dbReference>
<comment type="caution">
    <text evidence="1">The sequence shown here is derived from an EMBL/GenBank/DDBJ whole genome shotgun (WGS) entry which is preliminary data.</text>
</comment>
<protein>
    <submittedName>
        <fullName evidence="1">Uncharacterized protein</fullName>
    </submittedName>
</protein>
<proteinExistence type="predicted"/>
<gene>
    <name evidence="1" type="ORF">ACIKP7_19265</name>
</gene>
<accession>A0ACC7M188</accession>
<name>A0ACC7M188_9PSED</name>